<dbReference type="InterPro" id="IPR007269">
    <property type="entry name" value="ICMT_MeTrfase"/>
</dbReference>
<comment type="catalytic activity">
    <reaction evidence="1 13">
        <text>[protein]-C-terminal S-[(2E,6E)-farnesyl]-L-cysteine + S-adenosyl-L-methionine = [protein]-C-terminal S-[(2E,6E)-farnesyl]-L-cysteine methyl ester + S-adenosyl-L-homocysteine</text>
        <dbReference type="Rhea" id="RHEA:21672"/>
        <dbReference type="Rhea" id="RHEA-COMP:12125"/>
        <dbReference type="Rhea" id="RHEA-COMP:12126"/>
        <dbReference type="ChEBI" id="CHEBI:57856"/>
        <dbReference type="ChEBI" id="CHEBI:59789"/>
        <dbReference type="ChEBI" id="CHEBI:90510"/>
        <dbReference type="ChEBI" id="CHEBI:90511"/>
        <dbReference type="EC" id="2.1.1.100"/>
    </reaction>
</comment>
<evidence type="ECO:0000313" key="14">
    <source>
        <dbReference type="EMBL" id="KAH9582656.1"/>
    </source>
</evidence>
<keyword evidence="7 13" id="KW-0949">S-adenosyl-L-methionine</keyword>
<feature type="transmembrane region" description="Helical" evidence="13">
    <location>
        <begin position="49"/>
        <end position="71"/>
    </location>
</feature>
<dbReference type="CTD" id="54707"/>
<dbReference type="PROSITE" id="PS51564">
    <property type="entry name" value="SAM_ICMT"/>
    <property type="match status" value="1"/>
</dbReference>
<evidence type="ECO:0000256" key="7">
    <source>
        <dbReference type="ARBA" id="ARBA00022691"/>
    </source>
</evidence>
<keyword evidence="6 15" id="KW-0808">Transferase</keyword>
<feature type="transmembrane region" description="Helical" evidence="13">
    <location>
        <begin position="20"/>
        <end position="37"/>
    </location>
</feature>
<dbReference type="Proteomes" id="UP000471633">
    <property type="component" value="Unassembled WGS sequence"/>
</dbReference>
<reference evidence="14" key="2">
    <citation type="journal article" date="2019" name="Gigascience">
        <title>High-quality Schistosoma haematobium genome achieved by single-molecule and long-range sequencing.</title>
        <authorList>
            <person name="Stroehlein A.J."/>
            <person name="Korhonen P.K."/>
            <person name="Chong T.M."/>
            <person name="Lim Y.L."/>
            <person name="Chan K.G."/>
            <person name="Webster B."/>
            <person name="Rollinson D."/>
            <person name="Brindley P.J."/>
            <person name="Gasser R.B."/>
            <person name="Young N.D."/>
        </authorList>
    </citation>
    <scope>NUCLEOTIDE SEQUENCE</scope>
</reference>
<feature type="transmembrane region" description="Helical" evidence="13">
    <location>
        <begin position="113"/>
        <end position="133"/>
    </location>
</feature>
<evidence type="ECO:0000256" key="13">
    <source>
        <dbReference type="RuleBase" id="RU362022"/>
    </source>
</evidence>
<keyword evidence="16" id="KW-1185">Reference proteome</keyword>
<evidence type="ECO:0000256" key="5">
    <source>
        <dbReference type="ARBA" id="ARBA00022603"/>
    </source>
</evidence>
<name>A0A094ZEQ8_SCHHA</name>
<feature type="non-terminal residue" evidence="15">
    <location>
        <position position="310"/>
    </location>
</feature>
<evidence type="ECO:0000256" key="4">
    <source>
        <dbReference type="ARBA" id="ARBA00012151"/>
    </source>
</evidence>
<keyword evidence="5 13" id="KW-0489">Methyltransferase</keyword>
<comment type="subcellular location">
    <subcellularLocation>
        <location evidence="13">Endoplasmic reticulum membrane</location>
        <topology evidence="13">Multi-pass membrane protein</topology>
    </subcellularLocation>
    <subcellularLocation>
        <location evidence="2">Membrane</location>
        <topology evidence="2">Multi-pass membrane protein</topology>
    </subcellularLocation>
</comment>
<dbReference type="PANTHER" id="PTHR12714:SF9">
    <property type="entry name" value="PROTEIN-S-ISOPRENYLCYSTEINE O-METHYLTRANSFERASE"/>
    <property type="match status" value="1"/>
</dbReference>
<keyword evidence="10 13" id="KW-0472">Membrane</keyword>
<evidence type="ECO:0000256" key="12">
    <source>
        <dbReference type="ARBA" id="ARBA00023656"/>
    </source>
</evidence>
<comment type="function">
    <text evidence="11">Catalyzes the post-translational methylation of isoprenylated C-terminal cysteine residues.</text>
</comment>
<dbReference type="Gene3D" id="1.20.120.1630">
    <property type="match status" value="1"/>
</dbReference>
<dbReference type="GO" id="GO:0005789">
    <property type="term" value="C:endoplasmic reticulum membrane"/>
    <property type="evidence" value="ECO:0007669"/>
    <property type="project" value="UniProtKB-SubCell"/>
</dbReference>
<dbReference type="GO" id="GO:0032259">
    <property type="term" value="P:methylation"/>
    <property type="evidence" value="ECO:0007669"/>
    <property type="project" value="UniProtKB-KW"/>
</dbReference>
<gene>
    <name evidence="14" type="primary">GPN2</name>
    <name evidence="14" type="ORF">MS3_00007338</name>
    <name evidence="15" type="ORF">MS3_01050</name>
</gene>
<evidence type="ECO:0000313" key="15">
    <source>
        <dbReference type="EMBL" id="KGB32885.1"/>
    </source>
</evidence>
<feature type="transmembrane region" description="Helical" evidence="13">
    <location>
        <begin position="83"/>
        <end position="101"/>
    </location>
</feature>
<dbReference type="GO" id="GO:0004671">
    <property type="term" value="F:protein C-terminal S-isoprenylcysteine carboxyl O-methyltransferase activity"/>
    <property type="evidence" value="ECO:0007669"/>
    <property type="project" value="UniProtKB-EC"/>
</dbReference>
<keyword evidence="8 13" id="KW-0812">Transmembrane</keyword>
<dbReference type="EC" id="2.1.1.100" evidence="4 13"/>
<evidence type="ECO:0000256" key="9">
    <source>
        <dbReference type="ARBA" id="ARBA00022989"/>
    </source>
</evidence>
<dbReference type="RefSeq" id="XP_051066131.1">
    <property type="nucleotide sequence ID" value="XM_051215602.1"/>
</dbReference>
<feature type="transmembrane region" description="Helical" evidence="13">
    <location>
        <begin position="240"/>
        <end position="271"/>
    </location>
</feature>
<dbReference type="STRING" id="6185.A0A094ZEQ8"/>
<evidence type="ECO:0000256" key="10">
    <source>
        <dbReference type="ARBA" id="ARBA00023136"/>
    </source>
</evidence>
<evidence type="ECO:0000256" key="6">
    <source>
        <dbReference type="ARBA" id="ARBA00022679"/>
    </source>
</evidence>
<evidence type="ECO:0000256" key="8">
    <source>
        <dbReference type="ARBA" id="ARBA00022692"/>
    </source>
</evidence>
<reference evidence="14" key="3">
    <citation type="submission" date="2021-06" db="EMBL/GenBank/DDBJ databases">
        <title>Chromosome-level genome assembly for S. haematobium.</title>
        <authorList>
            <person name="Stroehlein A.J."/>
        </authorList>
    </citation>
    <scope>NUCLEOTIDE SEQUENCE</scope>
</reference>
<reference evidence="15" key="1">
    <citation type="journal article" date="2012" name="Nat. Genet.">
        <title>Whole-genome sequence of Schistosoma haematobium.</title>
        <authorList>
            <person name="Young N.D."/>
            <person name="Jex A.R."/>
            <person name="Li B."/>
            <person name="Liu S."/>
            <person name="Yang L."/>
            <person name="Xiong Z."/>
            <person name="Li Y."/>
            <person name="Cantacessi C."/>
            <person name="Hall R.S."/>
            <person name="Xu X."/>
            <person name="Chen F."/>
            <person name="Wu X."/>
            <person name="Zerlotini A."/>
            <person name="Oliveira G."/>
            <person name="Hofmann A."/>
            <person name="Zhang G."/>
            <person name="Fang X."/>
            <person name="Kang Y."/>
            <person name="Campbell B.E."/>
            <person name="Loukas A."/>
            <person name="Ranganathan S."/>
            <person name="Rollinson D."/>
            <person name="Rinaldi G."/>
            <person name="Brindley P.J."/>
            <person name="Yang H."/>
            <person name="Wang J."/>
            <person name="Wang J."/>
            <person name="Gasser R.B."/>
        </authorList>
    </citation>
    <scope>NUCLEOTIDE SEQUENCE [LARGE SCALE GENOMIC DNA]</scope>
</reference>
<dbReference type="InterPro" id="IPR025770">
    <property type="entry name" value="PPMT_MeTrfase"/>
</dbReference>
<dbReference type="Pfam" id="PF04140">
    <property type="entry name" value="ICMT"/>
    <property type="match status" value="1"/>
</dbReference>
<evidence type="ECO:0000256" key="11">
    <source>
        <dbReference type="ARBA" id="ARBA00023572"/>
    </source>
</evidence>
<evidence type="ECO:0000256" key="3">
    <source>
        <dbReference type="ARBA" id="ARBA00009140"/>
    </source>
</evidence>
<protein>
    <recommendedName>
        <fullName evidence="12 13">Protein-S-isoprenylcysteine O-methyltransferase</fullName>
        <ecNumber evidence="4 13">2.1.1.100</ecNumber>
    </recommendedName>
</protein>
<organism evidence="15">
    <name type="scientific">Schistosoma haematobium</name>
    <name type="common">Blood fluke</name>
    <dbReference type="NCBI Taxonomy" id="6185"/>
    <lineage>
        <taxon>Eukaryota</taxon>
        <taxon>Metazoa</taxon>
        <taxon>Spiralia</taxon>
        <taxon>Lophotrochozoa</taxon>
        <taxon>Platyhelminthes</taxon>
        <taxon>Trematoda</taxon>
        <taxon>Digenea</taxon>
        <taxon>Strigeidida</taxon>
        <taxon>Schistosomatoidea</taxon>
        <taxon>Schistosomatidae</taxon>
        <taxon>Schistosoma</taxon>
    </lineage>
</organism>
<sequence length="310" mass="35616">MSIKPSVGCERCVDSLVSLWSFVCGSTLFLFLLYIDVSSSIVNCVFKSLLLQSCLLVPTSLIVVSNVSRFVNGVHQCPIYGNFWRAYFLGCVFGLGSFFAFQSAMRKIRSDFCTFGIYLDFLAFFHWSEFYFTSIYNLSNCSLDIYMLTHSSEYVLALTASVLEYWLEKYFLYDVFSSYKWSITVINCLGSGMCIFGEVLRKLALLTAGGNFNHYVQFTKNRKHQLVTSGVYSWFRHPAYVGWFCWCIGTQILLINPLCLVAYTIMTFVFFKGRIYAEEKALVDFFGESYRKYQKLVSTGIPFIHGYVSH</sequence>
<dbReference type="GeneID" id="24588826"/>
<dbReference type="EMBL" id="KL250521">
    <property type="protein sequence ID" value="KGB32885.1"/>
    <property type="molecule type" value="Genomic_DNA"/>
</dbReference>
<dbReference type="PANTHER" id="PTHR12714">
    <property type="entry name" value="PROTEIN-S ISOPRENYLCYSTEINE O-METHYLTRANSFERASE"/>
    <property type="match status" value="1"/>
</dbReference>
<keyword evidence="9 13" id="KW-1133">Transmembrane helix</keyword>
<dbReference type="AlphaFoldDB" id="A0A094ZEQ8"/>
<proteinExistence type="inferred from homology"/>
<accession>A0A094ZEQ8</accession>
<keyword evidence="13" id="KW-0256">Endoplasmic reticulum</keyword>
<evidence type="ECO:0000256" key="2">
    <source>
        <dbReference type="ARBA" id="ARBA00004141"/>
    </source>
</evidence>
<evidence type="ECO:0000256" key="1">
    <source>
        <dbReference type="ARBA" id="ARBA00001450"/>
    </source>
</evidence>
<comment type="similarity">
    <text evidence="3 13">Belongs to the class VI-like SAM-binding methyltransferase superfamily. Isoprenylcysteine carboxyl methyltransferase family.</text>
</comment>
<reference evidence="14" key="4">
    <citation type="journal article" date="2022" name="PLoS Pathog.">
        <title>Chromosome-level genome of Schistosoma haematobium underpins genome-wide explorations of molecular variation.</title>
        <authorList>
            <person name="Stroehlein A.J."/>
            <person name="Korhonen P.K."/>
            <person name="Lee V.V."/>
            <person name="Ralph S.A."/>
            <person name="Mentink-Kane M."/>
            <person name="You H."/>
            <person name="McManus D.P."/>
            <person name="Tchuente L.T."/>
            <person name="Stothard J.R."/>
            <person name="Kaur P."/>
            <person name="Dudchenko O."/>
            <person name="Aiden E.L."/>
            <person name="Yang B."/>
            <person name="Yang H."/>
            <person name="Emery A.M."/>
            <person name="Webster B.L."/>
            <person name="Brindley P.J."/>
            <person name="Rollinson D."/>
            <person name="Chang B.C.H."/>
            <person name="Gasser R.B."/>
            <person name="Young N.D."/>
        </authorList>
    </citation>
    <scope>NUCLEOTIDE SEQUENCE</scope>
</reference>
<evidence type="ECO:0000313" key="16">
    <source>
        <dbReference type="Proteomes" id="UP000471633"/>
    </source>
</evidence>
<dbReference type="OrthoDB" id="422086at2759"/>
<dbReference type="EMBL" id="AMPZ03000005">
    <property type="protein sequence ID" value="KAH9582656.1"/>
    <property type="molecule type" value="Genomic_DNA"/>
</dbReference>